<dbReference type="GO" id="GO:0046872">
    <property type="term" value="F:metal ion binding"/>
    <property type="evidence" value="ECO:0007669"/>
    <property type="project" value="UniProtKB-KW"/>
</dbReference>
<evidence type="ECO:0000256" key="5">
    <source>
        <dbReference type="ARBA" id="ARBA00023004"/>
    </source>
</evidence>
<name>A0A9W7Y8D3_9FUNG</name>
<comment type="similarity">
    <text evidence="8">Belongs to the COQ7 family.</text>
</comment>
<dbReference type="CDD" id="cd01042">
    <property type="entry name" value="DMQH"/>
    <property type="match status" value="1"/>
</dbReference>
<dbReference type="GO" id="GO:0006744">
    <property type="term" value="P:ubiquinone biosynthetic process"/>
    <property type="evidence" value="ECO:0007669"/>
    <property type="project" value="UniProtKB-UniRule"/>
</dbReference>
<evidence type="ECO:0000256" key="6">
    <source>
        <dbReference type="ARBA" id="ARBA00023033"/>
    </source>
</evidence>
<dbReference type="PANTHER" id="PTHR11237">
    <property type="entry name" value="COENZYME Q10 BIOSYNTHESIS PROTEIN 7"/>
    <property type="match status" value="1"/>
</dbReference>
<feature type="binding site" evidence="8">
    <location>
        <position position="69"/>
    </location>
    <ligand>
        <name>Fe cation</name>
        <dbReference type="ChEBI" id="CHEBI:24875"/>
        <label>1</label>
    </ligand>
</feature>
<gene>
    <name evidence="8 9" type="primary">COQ7</name>
    <name evidence="9" type="ORF">LPJ53_000055</name>
</gene>
<organism evidence="9 10">
    <name type="scientific">Coemansia erecta</name>
    <dbReference type="NCBI Taxonomy" id="147472"/>
    <lineage>
        <taxon>Eukaryota</taxon>
        <taxon>Fungi</taxon>
        <taxon>Fungi incertae sedis</taxon>
        <taxon>Zoopagomycota</taxon>
        <taxon>Kickxellomycotina</taxon>
        <taxon>Kickxellomycetes</taxon>
        <taxon>Kickxellales</taxon>
        <taxon>Kickxellaceae</taxon>
        <taxon>Coemansia</taxon>
    </lineage>
</organism>
<dbReference type="OrthoDB" id="275371at2759"/>
<dbReference type="EC" id="1.14.99.60" evidence="8"/>
<evidence type="ECO:0000313" key="10">
    <source>
        <dbReference type="Proteomes" id="UP001149813"/>
    </source>
</evidence>
<protein>
    <recommendedName>
        <fullName evidence="8">5-demethoxyubiquinone hydroxylase, mitochondrial</fullName>
        <shortName evidence="8">DMQ hydroxylase</shortName>
        <ecNumber evidence="8">1.14.99.60</ecNumber>
    </recommendedName>
    <alternativeName>
        <fullName evidence="8">Ubiquinone biosynthesis monooxygenase COQ7</fullName>
    </alternativeName>
</protein>
<dbReference type="GO" id="GO:0008682">
    <property type="term" value="F:3-demethoxyubiquinol 3-hydroxylase activity"/>
    <property type="evidence" value="ECO:0007669"/>
    <property type="project" value="UniProtKB-EC"/>
</dbReference>
<keyword evidence="3 8" id="KW-0479">Metal-binding</keyword>
<evidence type="ECO:0000256" key="7">
    <source>
        <dbReference type="ARBA" id="ARBA00023136"/>
    </source>
</evidence>
<comment type="caution">
    <text evidence="9">The sequence shown here is derived from an EMBL/GenBank/DDBJ whole genome shotgun (WGS) entry which is preliminary data.</text>
</comment>
<keyword evidence="10" id="KW-1185">Reference proteome</keyword>
<accession>A0A9W7Y8D3</accession>
<keyword evidence="5 8" id="KW-0408">Iron</keyword>
<keyword evidence="7 8" id="KW-0472">Membrane</keyword>
<feature type="binding site" evidence="8">
    <location>
        <position position="100"/>
    </location>
    <ligand>
        <name>Fe cation</name>
        <dbReference type="ChEBI" id="CHEBI:24875"/>
        <label>2</label>
    </ligand>
</feature>
<comment type="subcellular location">
    <subcellularLocation>
        <location evidence="8">Mitochondrion inner membrane</location>
        <topology evidence="8">Peripheral membrane protein</topology>
        <orientation evidence="8">Matrix side</orientation>
    </subcellularLocation>
</comment>
<dbReference type="Proteomes" id="UP001149813">
    <property type="component" value="Unassembled WGS sequence"/>
</dbReference>
<dbReference type="GO" id="GO:0031314">
    <property type="term" value="C:extrinsic component of mitochondrial inner membrane"/>
    <property type="evidence" value="ECO:0007669"/>
    <property type="project" value="UniProtKB-UniRule"/>
</dbReference>
<comment type="subunit">
    <text evidence="8">Component of a multi-subunit COQ enzyme complex, composed of at least COQ3, COQ4, COQ5, COQ6, COQ7 and COQ9.</text>
</comment>
<dbReference type="AlphaFoldDB" id="A0A9W7Y8D3"/>
<evidence type="ECO:0000256" key="4">
    <source>
        <dbReference type="ARBA" id="ARBA00023002"/>
    </source>
</evidence>
<sequence>MNYLCRNCTYAESRLALGVRSLTSAAVHNPHLTAPSHQTSVRVKNGSLTLSKAEHAQIDRFLRINQAGETAAVTIYRGQMAVLGGNAGLKKMLTHMRDQEAEHLRIMDRHVVDFRVRPTILQPVAAVGGYLLGVTSALLGVRSAMTCTEAVETRIGGHYNDQLRELHVMKHEGLDELKKSIAKCRDEELEHLDTAVENGSQLAPLYKLQFELIKGGCSVAIWLCDRI</sequence>
<feature type="binding site" evidence="8">
    <location>
        <position position="103"/>
    </location>
    <ligand>
        <name>Fe cation</name>
        <dbReference type="ChEBI" id="CHEBI:24875"/>
        <label>1</label>
    </ligand>
</feature>
<proteinExistence type="inferred from homology"/>
<dbReference type="EMBL" id="JANBOJ010000001">
    <property type="protein sequence ID" value="KAJ1725794.1"/>
    <property type="molecule type" value="Genomic_DNA"/>
</dbReference>
<dbReference type="GO" id="GO:0016709">
    <property type="term" value="F:oxidoreductase activity, acting on paired donors, with incorporation or reduction of molecular oxygen, NAD(P)H as one donor, and incorporation of one atom of oxygen"/>
    <property type="evidence" value="ECO:0007669"/>
    <property type="project" value="UniProtKB-UniRule"/>
</dbReference>
<dbReference type="InterPro" id="IPR011566">
    <property type="entry name" value="Ubq_synth_Coq7"/>
</dbReference>
<feature type="binding site" evidence="8">
    <location>
        <position position="191"/>
    </location>
    <ligand>
        <name>Fe cation</name>
        <dbReference type="ChEBI" id="CHEBI:24875"/>
        <label>2</label>
    </ligand>
</feature>
<comment type="cofactor">
    <cofactor evidence="8">
        <name>Fe cation</name>
        <dbReference type="ChEBI" id="CHEBI:24875"/>
    </cofactor>
    <text evidence="8">Binds 2 iron ions per subunit.</text>
</comment>
<evidence type="ECO:0000313" key="9">
    <source>
        <dbReference type="EMBL" id="KAJ1725794.1"/>
    </source>
</evidence>
<evidence type="ECO:0000256" key="2">
    <source>
        <dbReference type="ARBA" id="ARBA00022688"/>
    </source>
</evidence>
<feature type="binding site" evidence="8">
    <location>
        <position position="188"/>
    </location>
    <ligand>
        <name>Fe cation</name>
        <dbReference type="ChEBI" id="CHEBI:24875"/>
        <label>1</label>
    </ligand>
</feature>
<keyword evidence="8" id="KW-0999">Mitochondrion inner membrane</keyword>
<comment type="function">
    <text evidence="8">Catalyzes the hydroxylation of 2-polyprenyl-3-methyl-6-methoxy-1,4-benzoquinol (DMQH2) during ubiquinone biosynthesis. Has also a structural role in the COQ enzyme complex, stabilizing other COQ polypeptides.</text>
</comment>
<dbReference type="SUPFAM" id="SSF47240">
    <property type="entry name" value="Ferritin-like"/>
    <property type="match status" value="1"/>
</dbReference>
<reference evidence="9" key="1">
    <citation type="submission" date="2022-07" db="EMBL/GenBank/DDBJ databases">
        <title>Phylogenomic reconstructions and comparative analyses of Kickxellomycotina fungi.</title>
        <authorList>
            <person name="Reynolds N.K."/>
            <person name="Stajich J.E."/>
            <person name="Barry K."/>
            <person name="Grigoriev I.V."/>
            <person name="Crous P."/>
            <person name="Smith M.E."/>
        </authorList>
    </citation>
    <scope>NUCLEOTIDE SEQUENCE</scope>
    <source>
        <strain evidence="9">NBRC 32514</strain>
    </source>
</reference>
<comment type="pathway">
    <text evidence="1 8">Cofactor biosynthesis; ubiquinone biosynthesis.</text>
</comment>
<dbReference type="HAMAP" id="MF_01658">
    <property type="entry name" value="COQ7"/>
    <property type="match status" value="1"/>
</dbReference>
<dbReference type="PANTHER" id="PTHR11237:SF4">
    <property type="entry name" value="5-DEMETHOXYUBIQUINONE HYDROXYLASE, MITOCHONDRIAL"/>
    <property type="match status" value="1"/>
</dbReference>
<keyword evidence="2 8" id="KW-0831">Ubiquinone biosynthesis</keyword>
<dbReference type="InterPro" id="IPR009078">
    <property type="entry name" value="Ferritin-like_SF"/>
</dbReference>
<evidence type="ECO:0000256" key="3">
    <source>
        <dbReference type="ARBA" id="ARBA00022723"/>
    </source>
</evidence>
<comment type="catalytic activity">
    <reaction evidence="8">
        <text>a 5-methoxy-2-methyl-3-(all-trans-polyprenyl)benzene-1,4-diol + AH2 + O2 = a 3-demethylubiquinol + A + H2O</text>
        <dbReference type="Rhea" id="RHEA:50908"/>
        <dbReference type="Rhea" id="RHEA-COMP:10859"/>
        <dbReference type="Rhea" id="RHEA-COMP:10914"/>
        <dbReference type="ChEBI" id="CHEBI:13193"/>
        <dbReference type="ChEBI" id="CHEBI:15377"/>
        <dbReference type="ChEBI" id="CHEBI:15379"/>
        <dbReference type="ChEBI" id="CHEBI:17499"/>
        <dbReference type="ChEBI" id="CHEBI:84167"/>
        <dbReference type="ChEBI" id="CHEBI:84422"/>
        <dbReference type="EC" id="1.14.99.60"/>
    </reaction>
</comment>
<feature type="binding site" evidence="8">
    <location>
        <position position="100"/>
    </location>
    <ligand>
        <name>Fe cation</name>
        <dbReference type="ChEBI" id="CHEBI:24875"/>
        <label>1</label>
    </ligand>
</feature>
<feature type="binding site" evidence="8">
    <location>
        <position position="152"/>
    </location>
    <ligand>
        <name>Fe cation</name>
        <dbReference type="ChEBI" id="CHEBI:24875"/>
        <label>2</label>
    </ligand>
</feature>
<keyword evidence="6 8" id="KW-0503">Monooxygenase</keyword>
<keyword evidence="4 8" id="KW-0560">Oxidoreductase</keyword>
<dbReference type="Pfam" id="PF03232">
    <property type="entry name" value="COQ7"/>
    <property type="match status" value="1"/>
</dbReference>
<evidence type="ECO:0000256" key="1">
    <source>
        <dbReference type="ARBA" id="ARBA00004749"/>
    </source>
</evidence>
<keyword evidence="8" id="KW-0496">Mitochondrion</keyword>
<feature type="binding site" evidence="8">
    <location>
        <position position="188"/>
    </location>
    <ligand>
        <name>Fe cation</name>
        <dbReference type="ChEBI" id="CHEBI:24875"/>
        <label>2</label>
    </ligand>
</feature>
<keyword evidence="9" id="KW-0830">Ubiquinone</keyword>
<evidence type="ECO:0000256" key="8">
    <source>
        <dbReference type="HAMAP-Rule" id="MF_03194"/>
    </source>
</evidence>